<proteinExistence type="predicted"/>
<feature type="compositionally biased region" description="Acidic residues" evidence="1">
    <location>
        <begin position="192"/>
        <end position="206"/>
    </location>
</feature>
<gene>
    <name evidence="2" type="ORF">SNE40_017865</name>
</gene>
<feature type="compositionally biased region" description="Basic and acidic residues" evidence="1">
    <location>
        <begin position="20"/>
        <end position="33"/>
    </location>
</feature>
<reference evidence="2 3" key="1">
    <citation type="submission" date="2024-01" db="EMBL/GenBank/DDBJ databases">
        <title>The genome of the rayed Mediterranean limpet Patella caerulea (Linnaeus, 1758).</title>
        <authorList>
            <person name="Anh-Thu Weber A."/>
            <person name="Halstead-Nussloch G."/>
        </authorList>
    </citation>
    <scope>NUCLEOTIDE SEQUENCE [LARGE SCALE GENOMIC DNA]</scope>
    <source>
        <strain evidence="2">AATW-2023a</strain>
        <tissue evidence="2">Whole specimen</tissue>
    </source>
</reference>
<feature type="compositionally biased region" description="Basic and acidic residues" evidence="1">
    <location>
        <begin position="431"/>
        <end position="454"/>
    </location>
</feature>
<dbReference type="GO" id="GO:0006357">
    <property type="term" value="P:regulation of transcription by RNA polymerase II"/>
    <property type="evidence" value="ECO:0007669"/>
    <property type="project" value="TreeGrafter"/>
</dbReference>
<evidence type="ECO:0000313" key="3">
    <source>
        <dbReference type="Proteomes" id="UP001347796"/>
    </source>
</evidence>
<evidence type="ECO:0008006" key="4">
    <source>
        <dbReference type="Google" id="ProtNLM"/>
    </source>
</evidence>
<feature type="compositionally biased region" description="Polar residues" evidence="1">
    <location>
        <begin position="219"/>
        <end position="231"/>
    </location>
</feature>
<feature type="region of interest" description="Disordered" evidence="1">
    <location>
        <begin position="1254"/>
        <end position="1273"/>
    </location>
</feature>
<feature type="region of interest" description="Disordered" evidence="1">
    <location>
        <begin position="1703"/>
        <end position="1723"/>
    </location>
</feature>
<evidence type="ECO:0000313" key="2">
    <source>
        <dbReference type="EMBL" id="KAK6174626.1"/>
    </source>
</evidence>
<comment type="caution">
    <text evidence="2">The sequence shown here is derived from an EMBL/GenBank/DDBJ whole genome shotgun (WGS) entry which is preliminary data.</text>
</comment>
<feature type="compositionally biased region" description="Basic and acidic residues" evidence="1">
    <location>
        <begin position="1296"/>
        <end position="1316"/>
    </location>
</feature>
<feature type="region of interest" description="Disordered" evidence="1">
    <location>
        <begin position="861"/>
        <end position="883"/>
    </location>
</feature>
<dbReference type="GO" id="GO:0000785">
    <property type="term" value="C:chromatin"/>
    <property type="evidence" value="ECO:0007669"/>
    <property type="project" value="TreeGrafter"/>
</dbReference>
<feature type="region of interest" description="Disordered" evidence="1">
    <location>
        <begin position="1"/>
        <end position="33"/>
    </location>
</feature>
<feature type="region of interest" description="Disordered" evidence="1">
    <location>
        <begin position="1291"/>
        <end position="1316"/>
    </location>
</feature>
<name>A0AAN8PN01_PATCE</name>
<organism evidence="2 3">
    <name type="scientific">Patella caerulea</name>
    <name type="common">Rayed Mediterranean limpet</name>
    <dbReference type="NCBI Taxonomy" id="87958"/>
    <lineage>
        <taxon>Eukaryota</taxon>
        <taxon>Metazoa</taxon>
        <taxon>Spiralia</taxon>
        <taxon>Lophotrochozoa</taxon>
        <taxon>Mollusca</taxon>
        <taxon>Gastropoda</taxon>
        <taxon>Patellogastropoda</taxon>
        <taxon>Patelloidea</taxon>
        <taxon>Patellidae</taxon>
        <taxon>Patella</taxon>
    </lineage>
</organism>
<feature type="region of interest" description="Disordered" evidence="1">
    <location>
        <begin position="489"/>
        <end position="532"/>
    </location>
</feature>
<feature type="compositionally biased region" description="Polar residues" evidence="1">
    <location>
        <begin position="1552"/>
        <end position="1569"/>
    </location>
</feature>
<feature type="region of interest" description="Disordered" evidence="1">
    <location>
        <begin position="431"/>
        <end position="464"/>
    </location>
</feature>
<feature type="compositionally biased region" description="Polar residues" evidence="1">
    <location>
        <begin position="1703"/>
        <end position="1717"/>
    </location>
</feature>
<feature type="region of interest" description="Disordered" evidence="1">
    <location>
        <begin position="260"/>
        <end position="280"/>
    </location>
</feature>
<dbReference type="InterPro" id="IPR038822">
    <property type="entry name" value="Vertnin-like"/>
</dbReference>
<protein>
    <recommendedName>
        <fullName evidence="4">Vertnin</fullName>
    </recommendedName>
</protein>
<keyword evidence="3" id="KW-1185">Reference proteome</keyword>
<feature type="region of interest" description="Disordered" evidence="1">
    <location>
        <begin position="192"/>
        <end position="231"/>
    </location>
</feature>
<accession>A0AAN8PN01</accession>
<dbReference type="Proteomes" id="UP001347796">
    <property type="component" value="Unassembled WGS sequence"/>
</dbReference>
<evidence type="ECO:0000256" key="1">
    <source>
        <dbReference type="SAM" id="MobiDB-lite"/>
    </source>
</evidence>
<sequence length="1785" mass="206424">MAATTTADMKSRHRQLGRPPKCDTDKRQRQQEAYKKRDASRVYLASSYDRWKRLGGKLGLKDSRLAWHLMEAHATNCDECGLTEDNEDEDSMEPKNPSLFFPALVRCIHKLCHRHYSFGDCVQVMGLICLEVDNGKKENFSIKEMVHKPFMLQLAKNNNNSTKTVHNFDNIQSNNNVEFMKNCDEILNKDDLSDDCGGEMEEDSDSNAEKDSESDLSDTEQLPSNSDINNYTNNILQDIQNKTTEDKTLSRQLKIIEKSEETTDNLNKSNQSEDKDSSFISVGNEEYDVDNNNKTDSLEQSSSSMLVVPAIPFSSPPQPVSLKTTMESMETRCSNNQQLVCDNLKSTQSCSEFLPEPSNIYQSKDTSSYRDDSRACTNNQNAEAFRGSIDLPDEIELSPSIISPREIQVLKETSETVVLENFSTYQKRRIEENKNESKVTDESHKEETSTEREPGSTSHATGDLKYNTDTVALKANSIGLDLSIVKTEQPDNWDTGTQKHENVSKSHNRKRKSSEMDPIDRENNHNFSPSYLNGNTRREIVYKVEYEHLEKNPFCDFYELTSHYPNIQQRTFYRWKRKIKDEFIFLEQNPDMSYDDFCKCIPHAKQEVFDTWKNLINGGHRFSTMHVSSLDTSPNHPAAKKLDISSISNNPSLSLLQMYPHMSYQEFSYTHPTVPLELFSSYKQQVLSAISFVEKNHNMEFKDLTKHFSFVSEEAFLAWKKYAQMLNAQRMEKTVKEEKTDQQSNLMTMQNAMMQQYPHLMMGSAGMAAYNALMNQAMATPNSAAPLFPALMQAAVSQAQHPLLPSQWQQQSLAAVQAQTQSMFINQAQQHLLLNQSQHQQSSLSKLQSLTQVLCNNMKDSDKSSSCSSSPDTVSPLPPNENITKKQNKNEYLYFIYHPDVSYPDFNLHFPHISNRTFYRWKKEVKDAQALLNENPHYTYDDISSYFPNVPQDIFKQWKEKKNHTTSSSPAPIKHQVWRPHVADYKQFYNHQPVKEPNGILKAVLENDTSNNVIRIPQYKPLDFLNSKVQKEEGNGYKKKYEYLQMNPRISYSQYEVIYPDISSKTFYRWKKELKDGFKMIKSDQEIPYSKFHTFFPDFSENLFKKWKLYLEVDPTCNLISDESPTCQPSDTDNDLKLKIPSSEEEELEDVISDGRTYSHNRQKKQARPEYLCLQENPFIDLQEVINSFPGVSKRTLYRWKKEILQAVEFVRGQPDVSFQDFSVYFPEVVEQNFSRWKSAIKAAATSLKEIENECPQDLSKPNSTESHDSPKHNVENYRCTINIPKPQEPMFYNNEGRKSAESDKSDCSSSEDVKGLKGQRTDFEYILENPEVDFEKFSKLYSSVDQFKFYKWKSEAHRWISLIMSSPNIDFNIFSIYCHSMPEQIFDKWKQVALGNENSPVNLSALPLNQDTSTPSTETDVSIFNNTNINNDTPSPGSDLNGPYYKSLKTLTPRSRKVNLREYHCFLQNPYMTFQELNEIFNTISGRTFYRWKKEVKEKLEYLETNLDSNFDSFSKLFPEVTEDIYNVWKQKAATAVAAKRTPMQTGHWWTMNQHQNPDYQKTRLTPESSKESLDSQASSRYNYPKENDELENEEMVQLSKSPGIKRAAGTSYEKEEKYSKIESPVDQQYGDLGSTIQQMLHQYSNHSNKFQLHYGMSPSSQLFMGTPPLLSTSTPPYVVNPTSVNNSNDVVRSRNNNPSIFPTNSNEPLPTLNNKSLSSPVTSLSSTVNCDEIYSPKFRKRQREEYCYLQQNPTMDFNEFTSHFPRVSIRTFYRWKKELKEDK</sequence>
<dbReference type="EMBL" id="JAZGQO010000011">
    <property type="protein sequence ID" value="KAK6174626.1"/>
    <property type="molecule type" value="Genomic_DNA"/>
</dbReference>
<dbReference type="PANTHER" id="PTHR16081:SF0">
    <property type="entry name" value="VERTNIN"/>
    <property type="match status" value="1"/>
</dbReference>
<feature type="region of interest" description="Disordered" evidence="1">
    <location>
        <begin position="1551"/>
        <end position="1623"/>
    </location>
</feature>
<feature type="compositionally biased region" description="Basic and acidic residues" evidence="1">
    <location>
        <begin position="513"/>
        <end position="524"/>
    </location>
</feature>
<dbReference type="PANTHER" id="PTHR16081">
    <property type="entry name" value="VERTNIN"/>
    <property type="match status" value="1"/>
</dbReference>